<keyword evidence="12" id="KW-1185">Reference proteome</keyword>
<comment type="pathway">
    <text evidence="1">Metabolic intermediate metabolism; carbamoyl phosphate degradation; CO(2) and NH(3) from carbamoyl phosphate: step 1/1.</text>
</comment>
<dbReference type="SUPFAM" id="SSF53633">
    <property type="entry name" value="Carbamate kinase-like"/>
    <property type="match status" value="1"/>
</dbReference>
<reference evidence="11 12" key="1">
    <citation type="submission" date="2014-09" db="EMBL/GenBank/DDBJ databases">
        <title>Butyrate-producing bacteria isolated from human gut.</title>
        <authorList>
            <person name="Zhang Q."/>
            <person name="Zhao L."/>
        </authorList>
    </citation>
    <scope>NUCLEOTIDE SEQUENCE [LARGE SCALE GENOMIC DNA]</scope>
    <source>
        <strain evidence="11 12">21</strain>
    </source>
</reference>
<accession>A0A2V1JU30</accession>
<comment type="caution">
    <text evidence="11">The sequence shown here is derived from an EMBL/GenBank/DDBJ whole genome shotgun (WGS) entry which is preliminary data.</text>
</comment>
<dbReference type="InterPro" id="IPR001048">
    <property type="entry name" value="Asp/Glu/Uridylate_kinase"/>
</dbReference>
<dbReference type="PANTHER" id="PTHR30409">
    <property type="entry name" value="CARBAMATE KINASE"/>
    <property type="match status" value="1"/>
</dbReference>
<keyword evidence="6 9" id="KW-0418">Kinase</keyword>
<name>A0A2V1JU30_EUBRA</name>
<dbReference type="NCBIfam" id="TIGR00746">
    <property type="entry name" value="arcC"/>
    <property type="match status" value="1"/>
</dbReference>
<dbReference type="Gene3D" id="3.40.1160.10">
    <property type="entry name" value="Acetylglutamate kinase-like"/>
    <property type="match status" value="1"/>
</dbReference>
<evidence type="ECO:0000256" key="3">
    <source>
        <dbReference type="ARBA" id="ARBA00013070"/>
    </source>
</evidence>
<gene>
    <name evidence="11" type="ORF">LG34_03110</name>
</gene>
<keyword evidence="4" id="KW-0056">Arginine metabolism</keyword>
<protein>
    <recommendedName>
        <fullName evidence="3 8">Carbamate kinase</fullName>
    </recommendedName>
</protein>
<keyword evidence="5 9" id="KW-0808">Transferase</keyword>
<dbReference type="InterPro" id="IPR003964">
    <property type="entry name" value="Carb_kinase"/>
</dbReference>
<dbReference type="UniPathway" id="UPA00996">
    <property type="reaction ID" value="UER00366"/>
</dbReference>
<dbReference type="Pfam" id="PF00696">
    <property type="entry name" value="AA_kinase"/>
    <property type="match status" value="1"/>
</dbReference>
<dbReference type="FunFam" id="3.40.1160.10:FF:000007">
    <property type="entry name" value="Carbamate kinase"/>
    <property type="match status" value="1"/>
</dbReference>
<evidence type="ECO:0000256" key="9">
    <source>
        <dbReference type="PIRNR" id="PIRNR000723"/>
    </source>
</evidence>
<dbReference type="Proteomes" id="UP000245288">
    <property type="component" value="Unassembled WGS sequence"/>
</dbReference>
<dbReference type="GO" id="GO:0005829">
    <property type="term" value="C:cytosol"/>
    <property type="evidence" value="ECO:0007669"/>
    <property type="project" value="TreeGrafter"/>
</dbReference>
<evidence type="ECO:0000256" key="2">
    <source>
        <dbReference type="ARBA" id="ARBA00011066"/>
    </source>
</evidence>
<dbReference type="GO" id="GO:0019546">
    <property type="term" value="P:L-arginine deiminase pathway"/>
    <property type="evidence" value="ECO:0007669"/>
    <property type="project" value="TreeGrafter"/>
</dbReference>
<evidence type="ECO:0000256" key="7">
    <source>
        <dbReference type="ARBA" id="ARBA00048467"/>
    </source>
</evidence>
<organism evidence="11 12">
    <name type="scientific">Eubacterium ramulus</name>
    <dbReference type="NCBI Taxonomy" id="39490"/>
    <lineage>
        <taxon>Bacteria</taxon>
        <taxon>Bacillati</taxon>
        <taxon>Bacillota</taxon>
        <taxon>Clostridia</taxon>
        <taxon>Eubacteriales</taxon>
        <taxon>Eubacteriaceae</taxon>
        <taxon>Eubacterium</taxon>
    </lineage>
</organism>
<evidence type="ECO:0000259" key="10">
    <source>
        <dbReference type="Pfam" id="PF00696"/>
    </source>
</evidence>
<evidence type="ECO:0000256" key="8">
    <source>
        <dbReference type="NCBIfam" id="TIGR00746"/>
    </source>
</evidence>
<sequence length="314" mass="33380">MGKKRIVIALGGNALGKNLPEQYLAVQETSRAIADLIEAGNEVIISHGNGPQVGMINNAMAAYSKTEPSHPAITPLSVCVAMSQAYIGYDLQNALKEELLNRGIKKNVATVITQVRVDENDPAFEHPTKPIGQFMTKEEADAAVASSGIQVMEDAGRGYRRVVASPKPAEIIEIDTVKDLLNAGEIVIASGGGGIPVIRQGNHLKGVGAVIDKDFASCLLAQQLNADFLIILTAVEKVALRFGTPEETWLDDITVDEAKQYMEEGHFAPGSMLPKVQAGVEFAESGVGRTALITLLQKAKDGVNGATGTRIIKK</sequence>
<dbReference type="OrthoDB" id="9766717at2"/>
<dbReference type="InterPro" id="IPR036393">
    <property type="entry name" value="AceGlu_kinase-like_sf"/>
</dbReference>
<dbReference type="PANTHER" id="PTHR30409:SF1">
    <property type="entry name" value="CARBAMATE KINASE-RELATED"/>
    <property type="match status" value="1"/>
</dbReference>
<evidence type="ECO:0000256" key="4">
    <source>
        <dbReference type="ARBA" id="ARBA00022503"/>
    </source>
</evidence>
<feature type="domain" description="Aspartate/glutamate/uridylate kinase" evidence="10">
    <location>
        <begin position="4"/>
        <end position="289"/>
    </location>
</feature>
<comment type="catalytic activity">
    <reaction evidence="7">
        <text>hydrogencarbonate + NH4(+) + ATP = carbamoyl phosphate + ADP + H2O + H(+)</text>
        <dbReference type="Rhea" id="RHEA:10152"/>
        <dbReference type="ChEBI" id="CHEBI:15377"/>
        <dbReference type="ChEBI" id="CHEBI:15378"/>
        <dbReference type="ChEBI" id="CHEBI:17544"/>
        <dbReference type="ChEBI" id="CHEBI:28938"/>
        <dbReference type="ChEBI" id="CHEBI:30616"/>
        <dbReference type="ChEBI" id="CHEBI:58228"/>
        <dbReference type="ChEBI" id="CHEBI:456216"/>
        <dbReference type="EC" id="2.7.2.2"/>
    </reaction>
</comment>
<dbReference type="RefSeq" id="WP_109214810.1">
    <property type="nucleotide sequence ID" value="NZ_JRFU01000028.1"/>
</dbReference>
<evidence type="ECO:0000256" key="6">
    <source>
        <dbReference type="ARBA" id="ARBA00022777"/>
    </source>
</evidence>
<dbReference type="EMBL" id="JRFU01000028">
    <property type="protein sequence ID" value="PWE87629.1"/>
    <property type="molecule type" value="Genomic_DNA"/>
</dbReference>
<dbReference type="CDD" id="cd04235">
    <property type="entry name" value="AAK_CK"/>
    <property type="match status" value="1"/>
</dbReference>
<evidence type="ECO:0000313" key="12">
    <source>
        <dbReference type="Proteomes" id="UP000245288"/>
    </source>
</evidence>
<dbReference type="AlphaFoldDB" id="A0A2V1JU30"/>
<evidence type="ECO:0000256" key="1">
    <source>
        <dbReference type="ARBA" id="ARBA00005118"/>
    </source>
</evidence>
<evidence type="ECO:0000313" key="11">
    <source>
        <dbReference type="EMBL" id="PWE87629.1"/>
    </source>
</evidence>
<dbReference type="PRINTS" id="PR01469">
    <property type="entry name" value="CARBMTKINASE"/>
</dbReference>
<dbReference type="NCBIfam" id="NF009007">
    <property type="entry name" value="PRK12352.1"/>
    <property type="match status" value="1"/>
</dbReference>
<dbReference type="GO" id="GO:0008804">
    <property type="term" value="F:carbamate kinase activity"/>
    <property type="evidence" value="ECO:0007669"/>
    <property type="project" value="UniProtKB-UniRule"/>
</dbReference>
<proteinExistence type="inferred from homology"/>
<evidence type="ECO:0000256" key="5">
    <source>
        <dbReference type="ARBA" id="ARBA00022679"/>
    </source>
</evidence>
<dbReference type="PIRSF" id="PIRSF000723">
    <property type="entry name" value="Carbamate_kin"/>
    <property type="match status" value="1"/>
</dbReference>
<comment type="similarity">
    <text evidence="2 9">Belongs to the carbamate kinase family.</text>
</comment>